<gene>
    <name evidence="2" type="ORF">SCUCBS95973_001278</name>
</gene>
<name>A0ABP0AXE7_9PEZI</name>
<dbReference type="EMBL" id="CAWUHB010000004">
    <property type="protein sequence ID" value="CAK7211892.1"/>
    <property type="molecule type" value="Genomic_DNA"/>
</dbReference>
<organism evidence="2 3">
    <name type="scientific">Sporothrix curviconia</name>
    <dbReference type="NCBI Taxonomy" id="1260050"/>
    <lineage>
        <taxon>Eukaryota</taxon>
        <taxon>Fungi</taxon>
        <taxon>Dikarya</taxon>
        <taxon>Ascomycota</taxon>
        <taxon>Pezizomycotina</taxon>
        <taxon>Sordariomycetes</taxon>
        <taxon>Sordariomycetidae</taxon>
        <taxon>Ophiostomatales</taxon>
        <taxon>Ophiostomataceae</taxon>
        <taxon>Sporothrix</taxon>
    </lineage>
</organism>
<comment type="caution">
    <text evidence="2">The sequence shown here is derived from an EMBL/GenBank/DDBJ whole genome shotgun (WGS) entry which is preliminary data.</text>
</comment>
<keyword evidence="3" id="KW-1185">Reference proteome</keyword>
<proteinExistence type="predicted"/>
<accession>A0ABP0AXE7</accession>
<sequence>MDAPTKNIEMAVPAKNAEPAMSMEQPTRVEPMSVEANMRGGDEAEEVCCGLCAAFACFECCKCCC</sequence>
<reference evidence="2 3" key="1">
    <citation type="submission" date="2024-01" db="EMBL/GenBank/DDBJ databases">
        <authorList>
            <person name="Allen C."/>
            <person name="Tagirdzhanova G."/>
        </authorList>
    </citation>
    <scope>NUCLEOTIDE SEQUENCE [LARGE SCALE GENOMIC DNA]</scope>
</reference>
<feature type="region of interest" description="Disordered" evidence="1">
    <location>
        <begin position="1"/>
        <end position="28"/>
    </location>
</feature>
<evidence type="ECO:0008006" key="4">
    <source>
        <dbReference type="Google" id="ProtNLM"/>
    </source>
</evidence>
<dbReference type="Proteomes" id="UP001642405">
    <property type="component" value="Unassembled WGS sequence"/>
</dbReference>
<protein>
    <recommendedName>
        <fullName evidence="4">Cysteine-rich transmembrane CYSTM domain-containing protein</fullName>
    </recommendedName>
</protein>
<evidence type="ECO:0000313" key="3">
    <source>
        <dbReference type="Proteomes" id="UP001642405"/>
    </source>
</evidence>
<evidence type="ECO:0000313" key="2">
    <source>
        <dbReference type="EMBL" id="CAK7211892.1"/>
    </source>
</evidence>
<evidence type="ECO:0000256" key="1">
    <source>
        <dbReference type="SAM" id="MobiDB-lite"/>
    </source>
</evidence>